<comment type="caution">
    <text evidence="2">The sequence shown here is derived from an EMBL/GenBank/DDBJ whole genome shotgun (WGS) entry which is preliminary data.</text>
</comment>
<dbReference type="PRINTS" id="PR00419">
    <property type="entry name" value="ADXRDTASE"/>
</dbReference>
<gene>
    <name evidence="2" type="ORF">RM423_00500</name>
</gene>
<evidence type="ECO:0000313" key="3">
    <source>
        <dbReference type="Proteomes" id="UP001183176"/>
    </source>
</evidence>
<proteinExistence type="predicted"/>
<dbReference type="EMBL" id="JAVREH010000001">
    <property type="protein sequence ID" value="MDT0259867.1"/>
    <property type="molecule type" value="Genomic_DNA"/>
</dbReference>
<dbReference type="PANTHER" id="PTHR42841">
    <property type="entry name" value="AMINE OXIDASE"/>
    <property type="match status" value="1"/>
</dbReference>
<evidence type="ECO:0000313" key="2">
    <source>
        <dbReference type="EMBL" id="MDT0259867.1"/>
    </source>
</evidence>
<reference evidence="3" key="1">
    <citation type="submission" date="2023-07" db="EMBL/GenBank/DDBJ databases">
        <title>30 novel species of actinomycetes from the DSMZ collection.</title>
        <authorList>
            <person name="Nouioui I."/>
        </authorList>
    </citation>
    <scope>NUCLEOTIDE SEQUENCE [LARGE SCALE GENOMIC DNA]</scope>
    <source>
        <strain evidence="3">DSM 44399</strain>
    </source>
</reference>
<dbReference type="RefSeq" id="WP_311421026.1">
    <property type="nucleotide sequence ID" value="NZ_JAVREH010000001.1"/>
</dbReference>
<dbReference type="Gene3D" id="3.50.50.60">
    <property type="entry name" value="FAD/NAD(P)-binding domain"/>
    <property type="match status" value="1"/>
</dbReference>
<evidence type="ECO:0000259" key="1">
    <source>
        <dbReference type="Pfam" id="PF01593"/>
    </source>
</evidence>
<name>A0ABU2J4F3_9ACTN</name>
<keyword evidence="3" id="KW-1185">Reference proteome</keyword>
<organism evidence="2 3">
    <name type="scientific">Jatrophihabitans lederbergiae</name>
    <dbReference type="NCBI Taxonomy" id="3075547"/>
    <lineage>
        <taxon>Bacteria</taxon>
        <taxon>Bacillati</taxon>
        <taxon>Actinomycetota</taxon>
        <taxon>Actinomycetes</taxon>
        <taxon>Jatrophihabitantales</taxon>
        <taxon>Jatrophihabitantaceae</taxon>
        <taxon>Jatrophihabitans</taxon>
    </lineage>
</organism>
<protein>
    <submittedName>
        <fullName evidence="2">FAD-dependent oxidoreductase</fullName>
    </submittedName>
</protein>
<dbReference type="Pfam" id="PF01593">
    <property type="entry name" value="Amino_oxidase"/>
    <property type="match status" value="1"/>
</dbReference>
<accession>A0ABU2J4F3</accession>
<feature type="domain" description="Amine oxidase" evidence="1">
    <location>
        <begin position="18"/>
        <end position="412"/>
    </location>
</feature>
<dbReference type="InterPro" id="IPR036188">
    <property type="entry name" value="FAD/NAD-bd_sf"/>
</dbReference>
<sequence>MASGLFSEVDVAIVGAGLSGLAAAVALVRAGLTITVLEASDRPGGRVRTDVVDGFRLDRGFQQLNPAYPQVRRLAERGVLDLPRLALRSFEPGVRVALADSRVVLADPLRRPAELLATLRAPVGSIAVKTRLAAWAARRAVEPVSRLTAGPDEPYGAALNRAGITGPLRTGVLDSFLAGVLGENTGETSAHYVSLLMRTFVRGTPAVPDAGMGAFPEQLAAALPAGALVTGVRVERVAAGAVHTSHGTVTARAVLVAADPAGAATLTGLASPLTRTLSTFWFVGPQPPCARPILHVDGLRRGPVVNAVVMSAVAPGYSPDSRALIQCSVVGPAVDPQLVTEHARLIFGGSTAEWELLRTDQIDAALPAAVPPLVLRQPVRLSDILFVAGDHRDTPSQQGALASGARAARAILRQLGSPLS</sequence>
<dbReference type="Proteomes" id="UP001183176">
    <property type="component" value="Unassembled WGS sequence"/>
</dbReference>
<dbReference type="SUPFAM" id="SSF51905">
    <property type="entry name" value="FAD/NAD(P)-binding domain"/>
    <property type="match status" value="1"/>
</dbReference>
<dbReference type="InterPro" id="IPR002937">
    <property type="entry name" value="Amino_oxidase"/>
</dbReference>